<evidence type="ECO:0000313" key="3">
    <source>
        <dbReference type="Proteomes" id="UP001597045"/>
    </source>
</evidence>
<accession>A0ABW3M876</accession>
<organism evidence="2 3">
    <name type="scientific">Kibdelosporangium lantanae</name>
    <dbReference type="NCBI Taxonomy" id="1497396"/>
    <lineage>
        <taxon>Bacteria</taxon>
        <taxon>Bacillati</taxon>
        <taxon>Actinomycetota</taxon>
        <taxon>Actinomycetes</taxon>
        <taxon>Pseudonocardiales</taxon>
        <taxon>Pseudonocardiaceae</taxon>
        <taxon>Kibdelosporangium</taxon>
    </lineage>
</organism>
<gene>
    <name evidence="2" type="ORF">ACFQ1S_06005</name>
</gene>
<comment type="caution">
    <text evidence="2">The sequence shown here is derived from an EMBL/GenBank/DDBJ whole genome shotgun (WGS) entry which is preliminary data.</text>
</comment>
<dbReference type="SUPFAM" id="SSF46689">
    <property type="entry name" value="Homeodomain-like"/>
    <property type="match status" value="1"/>
</dbReference>
<dbReference type="InterPro" id="IPR009057">
    <property type="entry name" value="Homeodomain-like_sf"/>
</dbReference>
<dbReference type="EMBL" id="JBHTIS010000226">
    <property type="protein sequence ID" value="MFD1045175.1"/>
    <property type="molecule type" value="Genomic_DNA"/>
</dbReference>
<reference evidence="3" key="1">
    <citation type="journal article" date="2019" name="Int. J. Syst. Evol. Microbiol.">
        <title>The Global Catalogue of Microorganisms (GCM) 10K type strain sequencing project: providing services to taxonomists for standard genome sequencing and annotation.</title>
        <authorList>
            <consortium name="The Broad Institute Genomics Platform"/>
            <consortium name="The Broad Institute Genome Sequencing Center for Infectious Disease"/>
            <person name="Wu L."/>
            <person name="Ma J."/>
        </authorList>
    </citation>
    <scope>NUCLEOTIDE SEQUENCE [LARGE SCALE GENOMIC DNA]</scope>
    <source>
        <strain evidence="3">JCM 31486</strain>
    </source>
</reference>
<name>A0ABW3M876_9PSEU</name>
<dbReference type="Proteomes" id="UP001597045">
    <property type="component" value="Unassembled WGS sequence"/>
</dbReference>
<keyword evidence="3" id="KW-1185">Reference proteome</keyword>
<evidence type="ECO:0000313" key="2">
    <source>
        <dbReference type="EMBL" id="MFD1045175.1"/>
    </source>
</evidence>
<protein>
    <submittedName>
        <fullName evidence="2">Transposase</fullName>
    </submittedName>
</protein>
<feature type="coiled-coil region" evidence="1">
    <location>
        <begin position="66"/>
        <end position="93"/>
    </location>
</feature>
<evidence type="ECO:0000256" key="1">
    <source>
        <dbReference type="SAM" id="Coils"/>
    </source>
</evidence>
<dbReference type="Gene3D" id="1.10.10.60">
    <property type="entry name" value="Homeodomain-like"/>
    <property type="match status" value="1"/>
</dbReference>
<dbReference type="InterPro" id="IPR002514">
    <property type="entry name" value="Transposase_8"/>
</dbReference>
<sequence>MGSARRQFDPEFGAGAVRIVTETGKSVAQAARDLGISPYTLQNWVRTARRQTQAQRPLIEDERAWQDRLRAEKAQWAKEKAELEMERDVLKHSVGLWVKMRWTSDRGGVHRVPEDRFRRTARDRLPGAGGLAVLVLQVDQPQAHRS</sequence>
<proteinExistence type="predicted"/>
<dbReference type="Pfam" id="PF01527">
    <property type="entry name" value="HTH_Tnp_1"/>
    <property type="match status" value="1"/>
</dbReference>
<keyword evidence="1" id="KW-0175">Coiled coil</keyword>